<keyword evidence="4" id="KW-0862">Zinc</keyword>
<sequence>MIYNIHHLHCGTFCPICAPLFGQQGWQAKLVCHCLLLETDQGLVLVDTGLGVEDYLHPKQRLGTLLTHTARIQHDLSQTALKQIQQLGYQASDVQHILVSHLDFDHAGGIADFPNATVHILASEYKAACNLKSLKNRMRYKPKQFQQHTHWDFLEPTRSEAWFNFNRVQGLTIFKDEILLIPLPGHSAGHCGIAIRQAQGWLFFCGDAYYAQAQLDPKQCFPALHTVEYLFAENNLMRLTTLANIQHLAQTAPQVEIICAHDPIALAQYQIPKA</sequence>
<feature type="domain" description="Metallo-beta-lactamase" evidence="5">
    <location>
        <begin position="31"/>
        <end position="261"/>
    </location>
</feature>
<dbReference type="GO" id="GO:0046872">
    <property type="term" value="F:metal ion binding"/>
    <property type="evidence" value="ECO:0007669"/>
    <property type="project" value="UniProtKB-KW"/>
</dbReference>
<organism evidence="6 7">
    <name type="scientific">Acinetobacter towneri</name>
    <dbReference type="NCBI Taxonomy" id="202956"/>
    <lineage>
        <taxon>Bacteria</taxon>
        <taxon>Pseudomonadati</taxon>
        <taxon>Pseudomonadota</taxon>
        <taxon>Gammaproteobacteria</taxon>
        <taxon>Moraxellales</taxon>
        <taxon>Moraxellaceae</taxon>
        <taxon>Acinetobacter</taxon>
    </lineage>
</organism>
<accession>A0A1E8E471</accession>
<evidence type="ECO:0000259" key="5">
    <source>
        <dbReference type="SMART" id="SM00849"/>
    </source>
</evidence>
<dbReference type="InterPro" id="IPR001279">
    <property type="entry name" value="Metallo-B-lactamas"/>
</dbReference>
<dbReference type="InterPro" id="IPR051013">
    <property type="entry name" value="MBL_superfamily_lactonases"/>
</dbReference>
<evidence type="ECO:0000256" key="4">
    <source>
        <dbReference type="ARBA" id="ARBA00022833"/>
    </source>
</evidence>
<dbReference type="InterPro" id="IPR036866">
    <property type="entry name" value="RibonucZ/Hydroxyglut_hydro"/>
</dbReference>
<dbReference type="Pfam" id="PF00753">
    <property type="entry name" value="Lactamase_B"/>
    <property type="match status" value="1"/>
</dbReference>
<dbReference type="CDD" id="cd07742">
    <property type="entry name" value="metallo-hydrolase-like_MBL-fold"/>
    <property type="match status" value="1"/>
</dbReference>
<dbReference type="PANTHER" id="PTHR42978">
    <property type="entry name" value="QUORUM-QUENCHING LACTONASE YTNP-RELATED-RELATED"/>
    <property type="match status" value="1"/>
</dbReference>
<gene>
    <name evidence="6" type="ORF">BJN41_11905</name>
</gene>
<name>A0A1E8E471_9GAMM</name>
<dbReference type="AlphaFoldDB" id="A0A1E8E471"/>
<protein>
    <submittedName>
        <fullName evidence="6">MBL fold metallo-hydrolase</fullName>
    </submittedName>
</protein>
<dbReference type="Gene3D" id="3.60.15.10">
    <property type="entry name" value="Ribonuclease Z/Hydroxyacylglutathione hydrolase-like"/>
    <property type="match status" value="1"/>
</dbReference>
<evidence type="ECO:0000256" key="2">
    <source>
        <dbReference type="ARBA" id="ARBA00022723"/>
    </source>
</evidence>
<evidence type="ECO:0000313" key="7">
    <source>
        <dbReference type="Proteomes" id="UP000186931"/>
    </source>
</evidence>
<comment type="caution">
    <text evidence="6">The sequence shown here is derived from an EMBL/GenBank/DDBJ whole genome shotgun (WGS) entry which is preliminary data.</text>
</comment>
<dbReference type="EMBL" id="MKQS01000006">
    <property type="protein sequence ID" value="OFE44013.1"/>
    <property type="molecule type" value="Genomic_DNA"/>
</dbReference>
<dbReference type="RefSeq" id="WP_070153862.1">
    <property type="nucleotide sequence ID" value="NZ_MKQS01000006.1"/>
</dbReference>
<evidence type="ECO:0000256" key="3">
    <source>
        <dbReference type="ARBA" id="ARBA00022801"/>
    </source>
</evidence>
<dbReference type="Proteomes" id="UP000186931">
    <property type="component" value="Unassembled WGS sequence"/>
</dbReference>
<dbReference type="GO" id="GO:0016787">
    <property type="term" value="F:hydrolase activity"/>
    <property type="evidence" value="ECO:0007669"/>
    <property type="project" value="UniProtKB-KW"/>
</dbReference>
<evidence type="ECO:0000313" key="6">
    <source>
        <dbReference type="EMBL" id="OFE44013.1"/>
    </source>
</evidence>
<comment type="similarity">
    <text evidence="1">Belongs to the metallo-beta-lactamase superfamily.</text>
</comment>
<reference evidence="6 7" key="1">
    <citation type="submission" date="2016-10" db="EMBL/GenBank/DDBJ databases">
        <title>Genome of airborne Acinetobacter sp. 5-2Ac02 in the hospital environment: Species near to Acinetobacter towneri.</title>
        <authorList>
            <person name="Barbosa B."/>
            <person name="Fernandez-Garcia L."/>
            <person name="Gato E."/>
            <person name="Leao R."/>
            <person name="Albano R."/>
            <person name="Fernandez B."/>
            <person name="Fernandez-Cuenca F."/>
            <person name="Marques E."/>
            <person name="Tomas M."/>
        </authorList>
    </citation>
    <scope>NUCLEOTIDE SEQUENCE [LARGE SCALE GENOMIC DNA]</scope>
    <source>
        <strain evidence="6 7">5-2Ac02</strain>
    </source>
</reference>
<dbReference type="SMART" id="SM00849">
    <property type="entry name" value="Lactamase_B"/>
    <property type="match status" value="1"/>
</dbReference>
<dbReference type="PANTHER" id="PTHR42978:SF3">
    <property type="entry name" value="BLR3078 PROTEIN"/>
    <property type="match status" value="1"/>
</dbReference>
<keyword evidence="3 6" id="KW-0378">Hydrolase</keyword>
<dbReference type="SUPFAM" id="SSF56281">
    <property type="entry name" value="Metallo-hydrolase/oxidoreductase"/>
    <property type="match status" value="1"/>
</dbReference>
<dbReference type="STRING" id="202956.BJN41_11905"/>
<evidence type="ECO:0000256" key="1">
    <source>
        <dbReference type="ARBA" id="ARBA00007749"/>
    </source>
</evidence>
<proteinExistence type="inferred from homology"/>
<keyword evidence="2" id="KW-0479">Metal-binding</keyword>